<dbReference type="Proteomes" id="UP001396334">
    <property type="component" value="Unassembled WGS sequence"/>
</dbReference>
<name>A0ABR2SMU5_9ROSI</name>
<gene>
    <name evidence="2" type="ORF">V6N11_039416</name>
</gene>
<dbReference type="PANTHER" id="PTHR46951">
    <property type="entry name" value="BED-TYPE DOMAIN-CONTAINING PROTEIN"/>
    <property type="match status" value="1"/>
</dbReference>
<sequence>MPRSRSKEGAAPSDDYGWRWGEVVEGSRNNVKCKFCERIITKGITRLKEHLAGKIGNVKGAELLRAGITRFATNFITLESIVRSKQALKEMVTSSEWKRSTYARRPAGQDMMKVTDSNQFWKKVDELLLYRDKVDSFGTPLAQAAILKTNPEEDSLSAWIEEKEDHVLDSEHDVSWLPEELLNETNEETRSEDDISHEESVQLSTSSSCVGGGGDDDDDNDDEVFRYSSVAGPGLFETSKRDGGDRTYRRMGERFHDSFAGSSPYNFSANDYEISESSECSHSYQPTAYYPHYL</sequence>
<reference evidence="2 3" key="1">
    <citation type="journal article" date="2024" name="G3 (Bethesda)">
        <title>Genome assembly of Hibiscus sabdariffa L. provides insights into metabolisms of medicinal natural products.</title>
        <authorList>
            <person name="Kim T."/>
        </authorList>
    </citation>
    <scope>NUCLEOTIDE SEQUENCE [LARGE SCALE GENOMIC DNA]</scope>
    <source>
        <strain evidence="2">TK-2024</strain>
        <tissue evidence="2">Old leaves</tissue>
    </source>
</reference>
<evidence type="ECO:0000313" key="2">
    <source>
        <dbReference type="EMBL" id="KAK9026581.1"/>
    </source>
</evidence>
<protein>
    <recommendedName>
        <fullName evidence="4">BED-type domain-containing protein</fullName>
    </recommendedName>
</protein>
<dbReference type="PANTHER" id="PTHR46951:SF2">
    <property type="entry name" value="BED-TYPE DOMAIN-CONTAINING PROTEIN"/>
    <property type="match status" value="1"/>
</dbReference>
<comment type="caution">
    <text evidence="2">The sequence shown here is derived from an EMBL/GenBank/DDBJ whole genome shotgun (WGS) entry which is preliminary data.</text>
</comment>
<accession>A0ABR2SMU5</accession>
<organism evidence="2 3">
    <name type="scientific">Hibiscus sabdariffa</name>
    <name type="common">roselle</name>
    <dbReference type="NCBI Taxonomy" id="183260"/>
    <lineage>
        <taxon>Eukaryota</taxon>
        <taxon>Viridiplantae</taxon>
        <taxon>Streptophyta</taxon>
        <taxon>Embryophyta</taxon>
        <taxon>Tracheophyta</taxon>
        <taxon>Spermatophyta</taxon>
        <taxon>Magnoliopsida</taxon>
        <taxon>eudicotyledons</taxon>
        <taxon>Gunneridae</taxon>
        <taxon>Pentapetalae</taxon>
        <taxon>rosids</taxon>
        <taxon>malvids</taxon>
        <taxon>Malvales</taxon>
        <taxon>Malvaceae</taxon>
        <taxon>Malvoideae</taxon>
        <taxon>Hibiscus</taxon>
    </lineage>
</organism>
<evidence type="ECO:0008006" key="4">
    <source>
        <dbReference type="Google" id="ProtNLM"/>
    </source>
</evidence>
<proteinExistence type="predicted"/>
<evidence type="ECO:0000256" key="1">
    <source>
        <dbReference type="SAM" id="MobiDB-lite"/>
    </source>
</evidence>
<evidence type="ECO:0000313" key="3">
    <source>
        <dbReference type="Proteomes" id="UP001396334"/>
    </source>
</evidence>
<feature type="region of interest" description="Disordered" evidence="1">
    <location>
        <begin position="184"/>
        <end position="228"/>
    </location>
</feature>
<feature type="compositionally biased region" description="Basic and acidic residues" evidence="1">
    <location>
        <begin position="187"/>
        <end position="200"/>
    </location>
</feature>
<dbReference type="EMBL" id="JBBPBN010000013">
    <property type="protein sequence ID" value="KAK9026581.1"/>
    <property type="molecule type" value="Genomic_DNA"/>
</dbReference>
<keyword evidence="3" id="KW-1185">Reference proteome</keyword>